<comment type="caution">
    <text evidence="1">The sequence shown here is derived from an EMBL/GenBank/DDBJ whole genome shotgun (WGS) entry which is preliminary data.</text>
</comment>
<dbReference type="InterPro" id="IPR010662">
    <property type="entry name" value="RBBP9/YdeN"/>
</dbReference>
<dbReference type="EMBL" id="CAJVPI010000557">
    <property type="protein sequence ID" value="CAG8549841.1"/>
    <property type="molecule type" value="Genomic_DNA"/>
</dbReference>
<dbReference type="Proteomes" id="UP000789739">
    <property type="component" value="Unassembled WGS sequence"/>
</dbReference>
<organism evidence="1 2">
    <name type="scientific">Paraglomus brasilianum</name>
    <dbReference type="NCBI Taxonomy" id="144538"/>
    <lineage>
        <taxon>Eukaryota</taxon>
        <taxon>Fungi</taxon>
        <taxon>Fungi incertae sedis</taxon>
        <taxon>Mucoromycota</taxon>
        <taxon>Glomeromycotina</taxon>
        <taxon>Glomeromycetes</taxon>
        <taxon>Paraglomerales</taxon>
        <taxon>Paraglomeraceae</taxon>
        <taxon>Paraglomus</taxon>
    </lineage>
</organism>
<evidence type="ECO:0000313" key="1">
    <source>
        <dbReference type="EMBL" id="CAG8549841.1"/>
    </source>
</evidence>
<protein>
    <submittedName>
        <fullName evidence="1">2372_t:CDS:1</fullName>
    </submittedName>
</protein>
<keyword evidence="2" id="KW-1185">Reference proteome</keyword>
<accession>A0A9N9FQS0</accession>
<dbReference type="PANTHER" id="PTHR15394:SF3">
    <property type="entry name" value="SERINE HYDROLASE RBBP9"/>
    <property type="match status" value="1"/>
</dbReference>
<proteinExistence type="predicted"/>
<dbReference type="SUPFAM" id="SSF53474">
    <property type="entry name" value="alpha/beta-Hydrolases"/>
    <property type="match status" value="1"/>
</dbReference>
<dbReference type="OrthoDB" id="2369073at2759"/>
<dbReference type="Pfam" id="PF06821">
    <property type="entry name" value="Ser_hydrolase"/>
    <property type="match status" value="1"/>
</dbReference>
<dbReference type="PANTHER" id="PTHR15394">
    <property type="entry name" value="SERINE HYDROLASE RBBP9"/>
    <property type="match status" value="1"/>
</dbReference>
<reference evidence="1" key="1">
    <citation type="submission" date="2021-06" db="EMBL/GenBank/DDBJ databases">
        <authorList>
            <person name="Kallberg Y."/>
            <person name="Tangrot J."/>
            <person name="Rosling A."/>
        </authorList>
    </citation>
    <scope>NUCLEOTIDE SEQUENCE</scope>
    <source>
        <strain evidence="1">BR232B</strain>
    </source>
</reference>
<sequence length="206" mass="23225">MDTSSSSSTLPQVIILPGNGCEHPESAIWYPYVASKLRSAIHCETREKLFPGGVVLRQFPDFYVGRETIWMPFLEKTLNAGAEHVLIGHSTGAVAALRYLESHRVLGVALVSAYHTDLDEPNERAAGYFSRPWDWSKISQNAKWITQFSSSDDYSVPIAEQRHVHNQIKSHYREFTDRGHFTGSGEFPELVDTVLEFMNGVLPENE</sequence>
<dbReference type="AlphaFoldDB" id="A0A9N9FQS0"/>
<dbReference type="InterPro" id="IPR029058">
    <property type="entry name" value="AB_hydrolase_fold"/>
</dbReference>
<evidence type="ECO:0000313" key="2">
    <source>
        <dbReference type="Proteomes" id="UP000789739"/>
    </source>
</evidence>
<name>A0A9N9FQS0_9GLOM</name>
<gene>
    <name evidence="1" type="ORF">PBRASI_LOCUS5027</name>
</gene>
<dbReference type="Gene3D" id="3.40.50.1820">
    <property type="entry name" value="alpha/beta hydrolase"/>
    <property type="match status" value="1"/>
</dbReference>
<dbReference type="GO" id="GO:0016787">
    <property type="term" value="F:hydrolase activity"/>
    <property type="evidence" value="ECO:0007669"/>
    <property type="project" value="InterPro"/>
</dbReference>